<dbReference type="InterPro" id="IPR036291">
    <property type="entry name" value="NAD(P)-bd_dom_sf"/>
</dbReference>
<keyword evidence="2" id="KW-0560">Oxidoreductase</keyword>
<dbReference type="SUPFAM" id="SSF51735">
    <property type="entry name" value="NAD(P)-binding Rossmann-fold domains"/>
    <property type="match status" value="1"/>
</dbReference>
<dbReference type="PANTHER" id="PTHR43708">
    <property type="entry name" value="CONSERVED EXPRESSED OXIDOREDUCTASE (EUROFUNG)"/>
    <property type="match status" value="1"/>
</dbReference>
<feature type="domain" description="Gfo/Idh/MocA-like oxidoreductase N-terminal" evidence="3">
    <location>
        <begin position="3"/>
        <end position="94"/>
    </location>
</feature>
<proteinExistence type="inferred from homology"/>
<dbReference type="Gene3D" id="3.40.50.720">
    <property type="entry name" value="NAD(P)-binding Rossmann-like Domain"/>
    <property type="match status" value="1"/>
</dbReference>
<dbReference type="PANTHER" id="PTHR43708:SF5">
    <property type="entry name" value="CONSERVED EXPRESSED OXIDOREDUCTASE (EUROFUNG)-RELATED"/>
    <property type="match status" value="1"/>
</dbReference>
<evidence type="ECO:0000256" key="2">
    <source>
        <dbReference type="ARBA" id="ARBA00023002"/>
    </source>
</evidence>
<dbReference type="AlphaFoldDB" id="A0A382CMA3"/>
<organism evidence="4">
    <name type="scientific">marine metagenome</name>
    <dbReference type="NCBI Taxonomy" id="408172"/>
    <lineage>
        <taxon>unclassified sequences</taxon>
        <taxon>metagenomes</taxon>
        <taxon>ecological metagenomes</taxon>
    </lineage>
</organism>
<sequence length="281" mass="31463">MAITHVWDVDRKGAEAFAQQYKGVEIVDDYWDMVGKVDAIILDDFDSCRHFKHLARPYLEAGIPMFINRPFALNVDDARMILDLAARHDTPIMSGSSFEYAPEITQIKSNIEEIGPLSGYCAANSMSDYATHGVHGVFFAYACVGGGIRSAAYQTSDWRTPNGLVTIEYEGRDGGRPFYGCVQEISGVWAWMRAFGSRTFEQSVHAGAHFWPPMIIEMQKMFQTGQMPATHEELLEKTQLFLAAFKSHVECDGAPVALDEIGDWTAPLLNPDPYPDDFFNQ</sequence>
<dbReference type="InterPro" id="IPR000683">
    <property type="entry name" value="Gfo/Idh/MocA-like_OxRdtase_N"/>
</dbReference>
<dbReference type="EMBL" id="UINC01035098">
    <property type="protein sequence ID" value="SVB26964.1"/>
    <property type="molecule type" value="Genomic_DNA"/>
</dbReference>
<name>A0A382CMA3_9ZZZZ</name>
<accession>A0A382CMA3</accession>
<dbReference type="InterPro" id="IPR051317">
    <property type="entry name" value="Gfo/Idh/MocA_oxidoreduct"/>
</dbReference>
<protein>
    <recommendedName>
        <fullName evidence="3">Gfo/Idh/MocA-like oxidoreductase N-terminal domain-containing protein</fullName>
    </recommendedName>
</protein>
<comment type="similarity">
    <text evidence="1">Belongs to the Gfo/Idh/MocA family.</text>
</comment>
<gene>
    <name evidence="4" type="ORF">METZ01_LOCUS179818</name>
</gene>
<evidence type="ECO:0000313" key="4">
    <source>
        <dbReference type="EMBL" id="SVB26964.1"/>
    </source>
</evidence>
<dbReference type="Pfam" id="PF01408">
    <property type="entry name" value="GFO_IDH_MocA"/>
    <property type="match status" value="1"/>
</dbReference>
<evidence type="ECO:0000259" key="3">
    <source>
        <dbReference type="Pfam" id="PF01408"/>
    </source>
</evidence>
<dbReference type="GO" id="GO:0000166">
    <property type="term" value="F:nucleotide binding"/>
    <property type="evidence" value="ECO:0007669"/>
    <property type="project" value="InterPro"/>
</dbReference>
<dbReference type="GO" id="GO:0016491">
    <property type="term" value="F:oxidoreductase activity"/>
    <property type="evidence" value="ECO:0007669"/>
    <property type="project" value="UniProtKB-KW"/>
</dbReference>
<evidence type="ECO:0000256" key="1">
    <source>
        <dbReference type="ARBA" id="ARBA00010928"/>
    </source>
</evidence>
<reference evidence="4" key="1">
    <citation type="submission" date="2018-05" db="EMBL/GenBank/DDBJ databases">
        <authorList>
            <person name="Lanie J.A."/>
            <person name="Ng W.-L."/>
            <person name="Kazmierczak K.M."/>
            <person name="Andrzejewski T.M."/>
            <person name="Davidsen T.M."/>
            <person name="Wayne K.J."/>
            <person name="Tettelin H."/>
            <person name="Glass J.I."/>
            <person name="Rusch D."/>
            <person name="Podicherti R."/>
            <person name="Tsui H.-C.T."/>
            <person name="Winkler M.E."/>
        </authorList>
    </citation>
    <scope>NUCLEOTIDE SEQUENCE</scope>
</reference>